<evidence type="ECO:0000256" key="2">
    <source>
        <dbReference type="SAM" id="Phobius"/>
    </source>
</evidence>
<comment type="similarity">
    <text evidence="1">Belongs to the cornifelin family.</text>
</comment>
<dbReference type="Pfam" id="PF04749">
    <property type="entry name" value="PLAC8"/>
    <property type="match status" value="1"/>
</dbReference>
<evidence type="ECO:0000256" key="1">
    <source>
        <dbReference type="ARBA" id="ARBA00009024"/>
    </source>
</evidence>
<dbReference type="OrthoDB" id="1045822at2759"/>
<reference evidence="3 4" key="1">
    <citation type="journal article" date="2013" name="Nature">
        <title>Insights into bilaterian evolution from three spiralian genomes.</title>
        <authorList>
            <person name="Simakov O."/>
            <person name="Marletaz F."/>
            <person name="Cho S.J."/>
            <person name="Edsinger-Gonzales E."/>
            <person name="Havlak P."/>
            <person name="Hellsten U."/>
            <person name="Kuo D.H."/>
            <person name="Larsson T."/>
            <person name="Lv J."/>
            <person name="Arendt D."/>
            <person name="Savage R."/>
            <person name="Osoegawa K."/>
            <person name="de Jong P."/>
            <person name="Grimwood J."/>
            <person name="Chapman J.A."/>
            <person name="Shapiro H."/>
            <person name="Aerts A."/>
            <person name="Otillar R.P."/>
            <person name="Terry A.Y."/>
            <person name="Boore J.L."/>
            <person name="Grigoriev I.V."/>
            <person name="Lindberg D.R."/>
            <person name="Seaver E.C."/>
            <person name="Weisblat D.A."/>
            <person name="Putnam N.H."/>
            <person name="Rokhsar D.S."/>
        </authorList>
    </citation>
    <scope>NUCLEOTIDE SEQUENCE [LARGE SCALE GENOMIC DNA]</scope>
</reference>
<keyword evidence="2" id="KW-1133">Transmembrane helix</keyword>
<accession>V4B2H1</accession>
<sequence length="109" mass="12128">MSGWQHSIFGCFDNLGVCIITYFVPCYTFARTSEQVGESCLLCGILYFIPLVDIFAVVSVRGKVREHKGIGGSCLEDLLYHVFCHPCALVQEAQEMQHGPMSAYGMARE</sequence>
<organism evidence="3 4">
    <name type="scientific">Lottia gigantea</name>
    <name type="common">Giant owl limpet</name>
    <dbReference type="NCBI Taxonomy" id="225164"/>
    <lineage>
        <taxon>Eukaryota</taxon>
        <taxon>Metazoa</taxon>
        <taxon>Spiralia</taxon>
        <taxon>Lophotrochozoa</taxon>
        <taxon>Mollusca</taxon>
        <taxon>Gastropoda</taxon>
        <taxon>Patellogastropoda</taxon>
        <taxon>Lottioidea</taxon>
        <taxon>Lottiidae</taxon>
        <taxon>Lottia</taxon>
    </lineage>
</organism>
<keyword evidence="2" id="KW-0472">Membrane</keyword>
<dbReference type="STRING" id="225164.V4B2H1"/>
<name>V4B2H1_LOTGI</name>
<dbReference type="GeneID" id="20245617"/>
<keyword evidence="4" id="KW-1185">Reference proteome</keyword>
<feature type="transmembrane region" description="Helical" evidence="2">
    <location>
        <begin position="36"/>
        <end position="58"/>
    </location>
</feature>
<proteinExistence type="inferred from homology"/>
<dbReference type="PANTHER" id="PTHR15907">
    <property type="entry name" value="DUF614 FAMILY PROTEIN-RELATED"/>
    <property type="match status" value="1"/>
</dbReference>
<dbReference type="KEGG" id="lgi:LOTGIDRAFT_203561"/>
<protein>
    <submittedName>
        <fullName evidence="3">Uncharacterized protein</fullName>
    </submittedName>
</protein>
<evidence type="ECO:0000313" key="4">
    <source>
        <dbReference type="Proteomes" id="UP000030746"/>
    </source>
</evidence>
<dbReference type="InterPro" id="IPR006461">
    <property type="entry name" value="PLAC_motif_containing"/>
</dbReference>
<dbReference type="Proteomes" id="UP000030746">
    <property type="component" value="Unassembled WGS sequence"/>
</dbReference>
<dbReference type="CTD" id="20245617"/>
<feature type="transmembrane region" description="Helical" evidence="2">
    <location>
        <begin position="12"/>
        <end position="30"/>
    </location>
</feature>
<dbReference type="HOGENOM" id="CLU_083147_6_1_1"/>
<dbReference type="AlphaFoldDB" id="V4B2H1"/>
<keyword evidence="2" id="KW-0812">Transmembrane</keyword>
<dbReference type="EMBL" id="KB200701">
    <property type="protein sequence ID" value="ESP00582.1"/>
    <property type="molecule type" value="Genomic_DNA"/>
</dbReference>
<dbReference type="NCBIfam" id="TIGR01571">
    <property type="entry name" value="A_thal_Cys_rich"/>
    <property type="match status" value="1"/>
</dbReference>
<dbReference type="OMA" id="LMICCCG"/>
<dbReference type="RefSeq" id="XP_009048701.1">
    <property type="nucleotide sequence ID" value="XM_009050453.1"/>
</dbReference>
<evidence type="ECO:0000313" key="3">
    <source>
        <dbReference type="EMBL" id="ESP00582.1"/>
    </source>
</evidence>
<gene>
    <name evidence="3" type="ORF">LOTGIDRAFT_203561</name>
</gene>